<keyword evidence="3" id="KW-1185">Reference proteome</keyword>
<evidence type="ECO:0000313" key="3">
    <source>
        <dbReference type="Proteomes" id="UP000690515"/>
    </source>
</evidence>
<dbReference type="Pfam" id="PF13358">
    <property type="entry name" value="DDE_3"/>
    <property type="match status" value="1"/>
</dbReference>
<dbReference type="Proteomes" id="UP000690515">
    <property type="component" value="Unassembled WGS sequence"/>
</dbReference>
<dbReference type="EMBL" id="JAGSOY010000368">
    <property type="protein sequence ID" value="MBU2714541.1"/>
    <property type="molecule type" value="Genomic_DNA"/>
</dbReference>
<evidence type="ECO:0000313" key="2">
    <source>
        <dbReference type="EMBL" id="MBU2714541.1"/>
    </source>
</evidence>
<feature type="domain" description="Tc1-like transposase DDE" evidence="1">
    <location>
        <begin position="28"/>
        <end position="160"/>
    </location>
</feature>
<dbReference type="Gene3D" id="3.30.420.10">
    <property type="entry name" value="Ribonuclease H-like superfamily/Ribonuclease H"/>
    <property type="match status" value="1"/>
</dbReference>
<dbReference type="InterPro" id="IPR038717">
    <property type="entry name" value="Tc1-like_DDE_dom"/>
</dbReference>
<name>A0ABS5ZLY7_9GAMM</name>
<accession>A0ABS5ZLY7</accession>
<proteinExistence type="predicted"/>
<dbReference type="PANTHER" id="PTHR46564:SF1">
    <property type="entry name" value="TRANSPOSASE"/>
    <property type="match status" value="1"/>
</dbReference>
<protein>
    <submittedName>
        <fullName evidence="2">IS630 family transposase</fullName>
    </submittedName>
</protein>
<sequence>LKHPKANEEKREAFQGKINAHKSKGRLMVYLDESGFAQDMPRIHGYSHSGKRCYGVHDWQAKGRINAIGAIVGMTFLTVGLFEGSINSDVFYAWLTQELIPVLPENAVVVMDNASFHKRRDIIDAIEQSGALLEFLPPYSPDFNPIEKKWAQVKSIRKRERCDVDTLFVEHIDYDKL</sequence>
<evidence type="ECO:0000259" key="1">
    <source>
        <dbReference type="Pfam" id="PF13358"/>
    </source>
</evidence>
<feature type="non-terminal residue" evidence="2">
    <location>
        <position position="1"/>
    </location>
</feature>
<dbReference type="RefSeq" id="WP_215822870.1">
    <property type="nucleotide sequence ID" value="NZ_JAGSOY010000368.1"/>
</dbReference>
<dbReference type="InterPro" id="IPR036397">
    <property type="entry name" value="RNaseH_sf"/>
</dbReference>
<dbReference type="NCBIfam" id="NF033545">
    <property type="entry name" value="transpos_IS630"/>
    <property type="match status" value="1"/>
</dbReference>
<comment type="caution">
    <text evidence="2">The sequence shown here is derived from an EMBL/GenBank/DDBJ whole genome shotgun (WGS) entry which is preliminary data.</text>
</comment>
<organism evidence="2 3">
    <name type="scientific">Zooshikella harenae</name>
    <dbReference type="NCBI Taxonomy" id="2827238"/>
    <lineage>
        <taxon>Bacteria</taxon>
        <taxon>Pseudomonadati</taxon>
        <taxon>Pseudomonadota</taxon>
        <taxon>Gammaproteobacteria</taxon>
        <taxon>Oceanospirillales</taxon>
        <taxon>Zooshikellaceae</taxon>
        <taxon>Zooshikella</taxon>
    </lineage>
</organism>
<gene>
    <name evidence="2" type="ORF">KCG35_26160</name>
</gene>
<dbReference type="PANTHER" id="PTHR46564">
    <property type="entry name" value="TRANSPOSASE"/>
    <property type="match status" value="1"/>
</dbReference>
<dbReference type="InterPro" id="IPR047655">
    <property type="entry name" value="Transpos_IS630-like"/>
</dbReference>
<reference evidence="2 3" key="1">
    <citation type="submission" date="2021-04" db="EMBL/GenBank/DDBJ databases">
        <authorList>
            <person name="Pira H."/>
            <person name="Risdian C."/>
            <person name="Wink J."/>
        </authorList>
    </citation>
    <scope>NUCLEOTIDE SEQUENCE [LARGE SCALE GENOMIC DNA]</scope>
    <source>
        <strain evidence="2 3">WH53</strain>
    </source>
</reference>